<dbReference type="SUPFAM" id="SSF52540">
    <property type="entry name" value="P-loop containing nucleoside triphosphate hydrolases"/>
    <property type="match status" value="1"/>
</dbReference>
<dbReference type="SMART" id="SM00382">
    <property type="entry name" value="AAA"/>
    <property type="match status" value="1"/>
</dbReference>
<dbReference type="EMBL" id="CP101989">
    <property type="protein sequence ID" value="UUI65232.1"/>
    <property type="molecule type" value="Genomic_DNA"/>
</dbReference>
<evidence type="ECO:0000313" key="12">
    <source>
        <dbReference type="Proteomes" id="UP001317322"/>
    </source>
</evidence>
<dbReference type="Gene3D" id="1.20.1560.10">
    <property type="entry name" value="ABC transporter type 1, transmembrane domain"/>
    <property type="match status" value="1"/>
</dbReference>
<feature type="domain" description="ABC transporter" evidence="9">
    <location>
        <begin position="405"/>
        <end position="639"/>
    </location>
</feature>
<feature type="transmembrane region" description="Helical" evidence="8">
    <location>
        <begin position="170"/>
        <end position="187"/>
    </location>
</feature>
<feature type="region of interest" description="Disordered" evidence="7">
    <location>
        <begin position="330"/>
        <end position="360"/>
    </location>
</feature>
<keyword evidence="3" id="KW-0547">Nucleotide-binding</keyword>
<comment type="subcellular location">
    <subcellularLocation>
        <location evidence="1">Cell membrane</location>
        <topology evidence="1">Multi-pass membrane protein</topology>
    </subcellularLocation>
</comment>
<dbReference type="InterPro" id="IPR003439">
    <property type="entry name" value="ABC_transporter-like_ATP-bd"/>
</dbReference>
<dbReference type="RefSeq" id="WP_227563728.1">
    <property type="nucleotide sequence ID" value="NZ_CP101989.1"/>
</dbReference>
<evidence type="ECO:0000259" key="9">
    <source>
        <dbReference type="PROSITE" id="PS50893"/>
    </source>
</evidence>
<gene>
    <name evidence="11" type="ORF">NP075_00345</name>
</gene>
<feature type="domain" description="ABC transmembrane type-1" evidence="10">
    <location>
        <begin position="34"/>
        <end position="307"/>
    </location>
</feature>
<dbReference type="InterPro" id="IPR039421">
    <property type="entry name" value="Type_1_exporter"/>
</dbReference>
<dbReference type="Pfam" id="PF00005">
    <property type="entry name" value="ABC_tran"/>
    <property type="match status" value="1"/>
</dbReference>
<dbReference type="PROSITE" id="PS00211">
    <property type="entry name" value="ABC_TRANSPORTER_1"/>
    <property type="match status" value="1"/>
</dbReference>
<dbReference type="InterPro" id="IPR003593">
    <property type="entry name" value="AAA+_ATPase"/>
</dbReference>
<feature type="transmembrane region" description="Helical" evidence="8">
    <location>
        <begin position="145"/>
        <end position="164"/>
    </location>
</feature>
<evidence type="ECO:0000256" key="1">
    <source>
        <dbReference type="ARBA" id="ARBA00004651"/>
    </source>
</evidence>
<organism evidence="11 12">
    <name type="scientific">Cellulomonas wangsupingiae</name>
    <dbReference type="NCBI Taxonomy" id="2968085"/>
    <lineage>
        <taxon>Bacteria</taxon>
        <taxon>Bacillati</taxon>
        <taxon>Actinomycetota</taxon>
        <taxon>Actinomycetes</taxon>
        <taxon>Micrococcales</taxon>
        <taxon>Cellulomonadaceae</taxon>
        <taxon>Cellulomonas</taxon>
    </lineage>
</organism>
<reference evidence="11 12" key="1">
    <citation type="submission" date="2022-07" db="EMBL/GenBank/DDBJ databases">
        <title>Novel species in genus cellulomonas.</title>
        <authorList>
            <person name="Ye L."/>
        </authorList>
    </citation>
    <scope>NUCLEOTIDE SEQUENCE [LARGE SCALE GENOMIC DNA]</scope>
    <source>
        <strain evidence="12">zg-Y908</strain>
    </source>
</reference>
<evidence type="ECO:0000256" key="3">
    <source>
        <dbReference type="ARBA" id="ARBA00022741"/>
    </source>
</evidence>
<keyword evidence="2 8" id="KW-0812">Transmembrane</keyword>
<dbReference type="Pfam" id="PF00664">
    <property type="entry name" value="ABC_membrane"/>
    <property type="match status" value="1"/>
</dbReference>
<feature type="transmembrane region" description="Helical" evidence="8">
    <location>
        <begin position="30"/>
        <end position="54"/>
    </location>
</feature>
<dbReference type="InterPro" id="IPR011527">
    <property type="entry name" value="ABC1_TM_dom"/>
</dbReference>
<feature type="transmembrane region" description="Helical" evidence="8">
    <location>
        <begin position="259"/>
        <end position="279"/>
    </location>
</feature>
<keyword evidence="12" id="KW-1185">Reference proteome</keyword>
<evidence type="ECO:0000256" key="5">
    <source>
        <dbReference type="ARBA" id="ARBA00022989"/>
    </source>
</evidence>
<proteinExistence type="predicted"/>
<evidence type="ECO:0000313" key="11">
    <source>
        <dbReference type="EMBL" id="UUI65232.1"/>
    </source>
</evidence>
<sequence length="646" mass="68219">MTTTETSPPPAATGRRHVDRLVRAHRGRFAWSYAFQVVGGVAPLLQVLLLRSVVDGLVEERTVGTQVAWQVAGMFALGLVGVWAAYAAKVVSTGAAGAVIADMQSSMFRRLTTMPIHFYTTVRPGAVVSRLTSDAHGAEAMYTSVYPVVVSGVTTIVASVAIVAVIDPRLVVLLVVIPVAIAYVRKAEARINELIGKSFDVTKELASTAETFVSRDGAVLARQHGRTRHEQAHFEEHARELAVLSAATAKAAATSGASYGTAFVAITAGALGMGVWLVAEQNVTVGSVILIVLYLQQLQAPVQSLLNTRYPRMRSSIALDRVEAVLAAGPTGDEDAAPSTRPGTATAAEPSPAGPGRDDPAPALLMRGVRYRYPAVASYSIDGLSHAGDALSIAWLPLTGLDGNIRPVAVARDESEHANALDGIDLAIGRGEVVAVVGSSGAGKSTLAGIAAGLVDCDEGVVEVAGRTLRDLDEDRRAQLVAYIPQEPYVLHASVRDNLRYANPDATDAELLDVLRAVALDDLVRQLDDGLDSVIGEKGHRLSGGERQRLAIARAALKRPALVVLDEPTAHLDTSTEARVRAAMGELFGDAGVLMIAHRLSTVRHADRIVVLEGGRVVQAGRHEVLAQEPGRYRVLLESSSQDALS</sequence>
<dbReference type="SUPFAM" id="SSF90123">
    <property type="entry name" value="ABC transporter transmembrane region"/>
    <property type="match status" value="1"/>
</dbReference>
<keyword evidence="4 11" id="KW-0067">ATP-binding</keyword>
<dbReference type="Gene3D" id="3.40.50.300">
    <property type="entry name" value="P-loop containing nucleotide triphosphate hydrolases"/>
    <property type="match status" value="1"/>
</dbReference>
<keyword evidence="5 8" id="KW-1133">Transmembrane helix</keyword>
<feature type="transmembrane region" description="Helical" evidence="8">
    <location>
        <begin position="74"/>
        <end position="101"/>
    </location>
</feature>
<protein>
    <submittedName>
        <fullName evidence="11">ABC transporter ATP-binding protein/permease</fullName>
    </submittedName>
</protein>
<dbReference type="PROSITE" id="PS50929">
    <property type="entry name" value="ABC_TM1F"/>
    <property type="match status" value="1"/>
</dbReference>
<dbReference type="InterPro" id="IPR027417">
    <property type="entry name" value="P-loop_NTPase"/>
</dbReference>
<dbReference type="InterPro" id="IPR036640">
    <property type="entry name" value="ABC1_TM_sf"/>
</dbReference>
<dbReference type="GO" id="GO:0005524">
    <property type="term" value="F:ATP binding"/>
    <property type="evidence" value="ECO:0007669"/>
    <property type="project" value="UniProtKB-KW"/>
</dbReference>
<evidence type="ECO:0000256" key="6">
    <source>
        <dbReference type="ARBA" id="ARBA00023136"/>
    </source>
</evidence>
<dbReference type="PANTHER" id="PTHR43394">
    <property type="entry name" value="ATP-DEPENDENT PERMEASE MDL1, MITOCHONDRIAL"/>
    <property type="match status" value="1"/>
</dbReference>
<accession>A0ABY5K450</accession>
<evidence type="ECO:0000256" key="4">
    <source>
        <dbReference type="ARBA" id="ARBA00022840"/>
    </source>
</evidence>
<name>A0ABY5K450_9CELL</name>
<dbReference type="Proteomes" id="UP001317322">
    <property type="component" value="Chromosome"/>
</dbReference>
<evidence type="ECO:0000259" key="10">
    <source>
        <dbReference type="PROSITE" id="PS50929"/>
    </source>
</evidence>
<keyword evidence="6 8" id="KW-0472">Membrane</keyword>
<evidence type="ECO:0000256" key="7">
    <source>
        <dbReference type="SAM" id="MobiDB-lite"/>
    </source>
</evidence>
<evidence type="ECO:0000256" key="2">
    <source>
        <dbReference type="ARBA" id="ARBA00022692"/>
    </source>
</evidence>
<evidence type="ECO:0000256" key="8">
    <source>
        <dbReference type="SAM" id="Phobius"/>
    </source>
</evidence>
<dbReference type="PROSITE" id="PS50893">
    <property type="entry name" value="ABC_TRANSPORTER_2"/>
    <property type="match status" value="1"/>
</dbReference>
<dbReference type="PANTHER" id="PTHR43394:SF1">
    <property type="entry name" value="ATP-BINDING CASSETTE SUB-FAMILY B MEMBER 10, MITOCHONDRIAL"/>
    <property type="match status" value="1"/>
</dbReference>
<dbReference type="InterPro" id="IPR017871">
    <property type="entry name" value="ABC_transporter-like_CS"/>
</dbReference>